<dbReference type="AlphaFoldDB" id="A0A0F4LTU6"/>
<dbReference type="InterPro" id="IPR036895">
    <property type="entry name" value="Uracil-DNA_glycosylase-like_sf"/>
</dbReference>
<sequence length="221" mass="25278">MEQEKAFSEKVIDFDKELGKVTLEIPKSYKIINPYSGRNKKQVFQLVKLFYGKYFNDNNKRRLILGSSPARRGSAITGVPFEDVQNLQKETGISIENFHVSNASSTFLNRVIDKYGGRTKFYSDFYLNFVCPLGISKINSKGNSVNCNYYENKQVENKLLTFIISALKVQVEFGIDTSVCYCIGSGENFQELNKINKELKLFKNIIPLEHPRFNYTVLSCG</sequence>
<dbReference type="Proteomes" id="UP000033682">
    <property type="component" value="Unassembled WGS sequence"/>
</dbReference>
<evidence type="ECO:0000313" key="1">
    <source>
        <dbReference type="EMBL" id="KJY62035.1"/>
    </source>
</evidence>
<organism evidence="1 2">
    <name type="scientific">Lactobacillus apis</name>
    <dbReference type="NCBI Taxonomy" id="303541"/>
    <lineage>
        <taxon>Bacteria</taxon>
        <taxon>Bacillati</taxon>
        <taxon>Bacillota</taxon>
        <taxon>Bacilli</taxon>
        <taxon>Lactobacillales</taxon>
        <taxon>Lactobacillaceae</taxon>
        <taxon>Lactobacillus</taxon>
    </lineage>
</organism>
<gene>
    <name evidence="1" type="ORF">JF72_02430</name>
</gene>
<comment type="caution">
    <text evidence="1">The sequence shown here is derived from an EMBL/GenBank/DDBJ whole genome shotgun (WGS) entry which is preliminary data.</text>
</comment>
<protein>
    <submittedName>
        <fullName evidence="1">Uncharacterized protein</fullName>
    </submittedName>
</protein>
<name>A0A0F4LTU6_9LACO</name>
<reference evidence="1 2" key="1">
    <citation type="submission" date="2015-01" db="EMBL/GenBank/DDBJ databases">
        <title>Comparative genomics of the lactic acid bacteria isolated from the honey bee gut.</title>
        <authorList>
            <person name="Ellegaard K.M."/>
            <person name="Tamarit D."/>
            <person name="Javelind E."/>
            <person name="Olofsson T."/>
            <person name="Andersson S.G."/>
            <person name="Vasquez A."/>
        </authorList>
    </citation>
    <scope>NUCLEOTIDE SEQUENCE [LARGE SCALE GENOMIC DNA]</scope>
    <source>
        <strain evidence="1 2">Hma11</strain>
    </source>
</reference>
<dbReference type="EMBL" id="JXLG01000004">
    <property type="protein sequence ID" value="KJY62035.1"/>
    <property type="molecule type" value="Genomic_DNA"/>
</dbReference>
<evidence type="ECO:0000313" key="2">
    <source>
        <dbReference type="Proteomes" id="UP000033682"/>
    </source>
</evidence>
<dbReference type="SUPFAM" id="SSF52141">
    <property type="entry name" value="Uracil-DNA glycosylase-like"/>
    <property type="match status" value="1"/>
</dbReference>
<accession>A0A0F4LTU6</accession>
<dbReference type="PATRIC" id="fig|303541.3.peg.389"/>
<dbReference type="HOGENOM" id="CLU_1199042_0_0_9"/>
<keyword evidence="2" id="KW-1185">Reference proteome</keyword>
<dbReference type="RefSeq" id="WP_257011552.1">
    <property type="nucleotide sequence ID" value="NZ_KQ033999.1"/>
</dbReference>
<proteinExistence type="predicted"/>
<dbReference type="STRING" id="303541.JF72_02430"/>
<dbReference type="Gene3D" id="3.40.470.10">
    <property type="entry name" value="Uracil-DNA glycosylase-like domain"/>
    <property type="match status" value="1"/>
</dbReference>